<evidence type="ECO:0000256" key="6">
    <source>
        <dbReference type="PROSITE-ProRule" id="PRU00433"/>
    </source>
</evidence>
<evidence type="ECO:0000259" key="8">
    <source>
        <dbReference type="PROSITE" id="PS51007"/>
    </source>
</evidence>
<keyword evidence="4" id="KW-0249">Electron transport</keyword>
<evidence type="ECO:0000313" key="10">
    <source>
        <dbReference type="Proteomes" id="UP000249254"/>
    </source>
</evidence>
<dbReference type="Pfam" id="PF00034">
    <property type="entry name" value="Cytochrom_C"/>
    <property type="match status" value="1"/>
</dbReference>
<feature type="domain" description="Cytochrome c" evidence="8">
    <location>
        <begin position="20"/>
        <end position="117"/>
    </location>
</feature>
<protein>
    <submittedName>
        <fullName evidence="9">Cytochrome c family protein</fullName>
    </submittedName>
</protein>
<evidence type="ECO:0000256" key="1">
    <source>
        <dbReference type="ARBA" id="ARBA00022448"/>
    </source>
</evidence>
<dbReference type="GO" id="GO:0009055">
    <property type="term" value="F:electron transfer activity"/>
    <property type="evidence" value="ECO:0007669"/>
    <property type="project" value="InterPro"/>
</dbReference>
<organism evidence="9 10">
    <name type="scientific">Phenylobacterium soli</name>
    <dbReference type="NCBI Taxonomy" id="2170551"/>
    <lineage>
        <taxon>Bacteria</taxon>
        <taxon>Pseudomonadati</taxon>
        <taxon>Pseudomonadota</taxon>
        <taxon>Alphaproteobacteria</taxon>
        <taxon>Caulobacterales</taxon>
        <taxon>Caulobacteraceae</taxon>
        <taxon>Phenylobacterium</taxon>
    </lineage>
</organism>
<keyword evidence="10" id="KW-1185">Reference proteome</keyword>
<proteinExistence type="predicted"/>
<dbReference type="EMBL" id="QFYQ01000001">
    <property type="protein sequence ID" value="RAK53268.1"/>
    <property type="molecule type" value="Genomic_DNA"/>
</dbReference>
<keyword evidence="2 6" id="KW-0349">Heme</keyword>
<dbReference type="InterPro" id="IPR002327">
    <property type="entry name" value="Cyt_c_1A/1B"/>
</dbReference>
<name>A0A328AK64_9CAUL</name>
<evidence type="ECO:0000256" key="5">
    <source>
        <dbReference type="ARBA" id="ARBA00023004"/>
    </source>
</evidence>
<keyword evidence="7" id="KW-0732">Signal</keyword>
<dbReference type="InterPro" id="IPR009056">
    <property type="entry name" value="Cyt_c-like_dom"/>
</dbReference>
<dbReference type="AlphaFoldDB" id="A0A328AK64"/>
<evidence type="ECO:0000256" key="2">
    <source>
        <dbReference type="ARBA" id="ARBA00022617"/>
    </source>
</evidence>
<feature type="chain" id="PRO_5016381775" evidence="7">
    <location>
        <begin position="23"/>
        <end position="117"/>
    </location>
</feature>
<dbReference type="GO" id="GO:0020037">
    <property type="term" value="F:heme binding"/>
    <property type="evidence" value="ECO:0007669"/>
    <property type="project" value="InterPro"/>
</dbReference>
<keyword evidence="5 6" id="KW-0408">Iron</keyword>
<comment type="caution">
    <text evidence="9">The sequence shown here is derived from an EMBL/GenBank/DDBJ whole genome shotgun (WGS) entry which is preliminary data.</text>
</comment>
<dbReference type="Proteomes" id="UP000249254">
    <property type="component" value="Unassembled WGS sequence"/>
</dbReference>
<dbReference type="InterPro" id="IPR036909">
    <property type="entry name" value="Cyt_c-like_dom_sf"/>
</dbReference>
<dbReference type="Gene3D" id="1.10.760.10">
    <property type="entry name" value="Cytochrome c-like domain"/>
    <property type="match status" value="1"/>
</dbReference>
<dbReference type="RefSeq" id="WP_111527020.1">
    <property type="nucleotide sequence ID" value="NZ_JBHRSG010000001.1"/>
</dbReference>
<evidence type="ECO:0000256" key="7">
    <source>
        <dbReference type="SAM" id="SignalP"/>
    </source>
</evidence>
<evidence type="ECO:0000256" key="3">
    <source>
        <dbReference type="ARBA" id="ARBA00022723"/>
    </source>
</evidence>
<dbReference type="GO" id="GO:0046872">
    <property type="term" value="F:metal ion binding"/>
    <property type="evidence" value="ECO:0007669"/>
    <property type="project" value="UniProtKB-KW"/>
</dbReference>
<accession>A0A328AK64</accession>
<dbReference type="PROSITE" id="PS51007">
    <property type="entry name" value="CYTC"/>
    <property type="match status" value="1"/>
</dbReference>
<dbReference type="PANTHER" id="PTHR11961">
    <property type="entry name" value="CYTOCHROME C"/>
    <property type="match status" value="1"/>
</dbReference>
<feature type="signal peptide" evidence="7">
    <location>
        <begin position="1"/>
        <end position="22"/>
    </location>
</feature>
<keyword evidence="1" id="KW-0813">Transport</keyword>
<evidence type="ECO:0000313" key="9">
    <source>
        <dbReference type="EMBL" id="RAK53268.1"/>
    </source>
</evidence>
<dbReference type="OrthoDB" id="9805828at2"/>
<gene>
    <name evidence="9" type="ORF">DJ017_01350</name>
</gene>
<dbReference type="SUPFAM" id="SSF46626">
    <property type="entry name" value="Cytochrome c"/>
    <property type="match status" value="1"/>
</dbReference>
<evidence type="ECO:0000256" key="4">
    <source>
        <dbReference type="ARBA" id="ARBA00022982"/>
    </source>
</evidence>
<sequence>MKTFGYAAAALAMSLAAAPAFAQDGAQLFNMQCKMCHGPASTVMAPALAGVAGAKIAARQDFAYSPALKAKDGAWTDANLDAFLKAPMAFAPGTRMPVSVPDDANRAAIVAYLHTLK</sequence>
<reference evidence="10" key="1">
    <citation type="submission" date="2018-05" db="EMBL/GenBank/DDBJ databases">
        <authorList>
            <person name="Li X."/>
        </authorList>
    </citation>
    <scope>NUCLEOTIDE SEQUENCE [LARGE SCALE GENOMIC DNA]</scope>
    <source>
        <strain evidence="10">LX32</strain>
    </source>
</reference>
<keyword evidence="3 6" id="KW-0479">Metal-binding</keyword>